<accession>A0ABW4YRE0</accession>
<dbReference type="RefSeq" id="WP_213355414.1">
    <property type="nucleotide sequence ID" value="NZ_JAHBGB010000044.1"/>
</dbReference>
<dbReference type="EMBL" id="JBHUHD010000001">
    <property type="protein sequence ID" value="MFD2138845.1"/>
    <property type="molecule type" value="Genomic_DNA"/>
</dbReference>
<gene>
    <name evidence="1" type="ORF">ACFSNC_00385</name>
</gene>
<evidence type="ECO:0000313" key="2">
    <source>
        <dbReference type="Proteomes" id="UP001597299"/>
    </source>
</evidence>
<evidence type="ECO:0000313" key="1">
    <source>
        <dbReference type="EMBL" id="MFD2138845.1"/>
    </source>
</evidence>
<keyword evidence="2" id="KW-1185">Reference proteome</keyword>
<reference evidence="2" key="1">
    <citation type="journal article" date="2019" name="Int. J. Syst. Evol. Microbiol.">
        <title>The Global Catalogue of Microorganisms (GCM) 10K type strain sequencing project: providing services to taxonomists for standard genome sequencing and annotation.</title>
        <authorList>
            <consortium name="The Broad Institute Genomics Platform"/>
            <consortium name="The Broad Institute Genome Sequencing Center for Infectious Disease"/>
            <person name="Wu L."/>
            <person name="Ma J."/>
        </authorList>
    </citation>
    <scope>NUCLEOTIDE SEQUENCE [LARGE SCALE GENOMIC DNA]</scope>
    <source>
        <strain evidence="2">CCM 7435</strain>
    </source>
</reference>
<comment type="caution">
    <text evidence="1">The sequence shown here is derived from an EMBL/GenBank/DDBJ whole genome shotgun (WGS) entry which is preliminary data.</text>
</comment>
<sequence>MEDYIIKLQRELGEAKLILECSAYLLETEHRDPSRWREMIAIHIGLVAERVAAANNAAAQIEQMADENGTGT</sequence>
<name>A0ABW4YRE0_9HYPH</name>
<protein>
    <submittedName>
        <fullName evidence="1">Uncharacterized protein</fullName>
    </submittedName>
</protein>
<dbReference type="Proteomes" id="UP001597299">
    <property type="component" value="Unassembled WGS sequence"/>
</dbReference>
<proteinExistence type="predicted"/>
<organism evidence="1 2">
    <name type="scientific">Ancylobacter oerskovii</name>
    <dbReference type="NCBI Taxonomy" id="459519"/>
    <lineage>
        <taxon>Bacteria</taxon>
        <taxon>Pseudomonadati</taxon>
        <taxon>Pseudomonadota</taxon>
        <taxon>Alphaproteobacteria</taxon>
        <taxon>Hyphomicrobiales</taxon>
        <taxon>Xanthobacteraceae</taxon>
        <taxon>Ancylobacter</taxon>
    </lineage>
</organism>